<reference evidence="1 2" key="1">
    <citation type="journal article" date="2019" name="Nat. Ecol. Evol.">
        <title>Megaphylogeny resolves global patterns of mushroom evolution.</title>
        <authorList>
            <person name="Varga T."/>
            <person name="Krizsan K."/>
            <person name="Foldi C."/>
            <person name="Dima B."/>
            <person name="Sanchez-Garcia M."/>
            <person name="Sanchez-Ramirez S."/>
            <person name="Szollosi G.J."/>
            <person name="Szarkandi J.G."/>
            <person name="Papp V."/>
            <person name="Albert L."/>
            <person name="Andreopoulos W."/>
            <person name="Angelini C."/>
            <person name="Antonin V."/>
            <person name="Barry K.W."/>
            <person name="Bougher N.L."/>
            <person name="Buchanan P."/>
            <person name="Buyck B."/>
            <person name="Bense V."/>
            <person name="Catcheside P."/>
            <person name="Chovatia M."/>
            <person name="Cooper J."/>
            <person name="Damon W."/>
            <person name="Desjardin D."/>
            <person name="Finy P."/>
            <person name="Geml J."/>
            <person name="Haridas S."/>
            <person name="Hughes K."/>
            <person name="Justo A."/>
            <person name="Karasinski D."/>
            <person name="Kautmanova I."/>
            <person name="Kiss B."/>
            <person name="Kocsube S."/>
            <person name="Kotiranta H."/>
            <person name="LaButti K.M."/>
            <person name="Lechner B.E."/>
            <person name="Liimatainen K."/>
            <person name="Lipzen A."/>
            <person name="Lukacs Z."/>
            <person name="Mihaltcheva S."/>
            <person name="Morgado L.N."/>
            <person name="Niskanen T."/>
            <person name="Noordeloos M.E."/>
            <person name="Ohm R.A."/>
            <person name="Ortiz-Santana B."/>
            <person name="Ovrebo C."/>
            <person name="Racz N."/>
            <person name="Riley R."/>
            <person name="Savchenko A."/>
            <person name="Shiryaev A."/>
            <person name="Soop K."/>
            <person name="Spirin V."/>
            <person name="Szebenyi C."/>
            <person name="Tomsovsky M."/>
            <person name="Tulloss R.E."/>
            <person name="Uehling J."/>
            <person name="Grigoriev I.V."/>
            <person name="Vagvolgyi C."/>
            <person name="Papp T."/>
            <person name="Martin F.M."/>
            <person name="Miettinen O."/>
            <person name="Hibbett D.S."/>
            <person name="Nagy L.G."/>
        </authorList>
    </citation>
    <scope>NUCLEOTIDE SEQUENCE [LARGE SCALE GENOMIC DNA]</scope>
    <source>
        <strain evidence="1 2">OMC1185</strain>
    </source>
</reference>
<dbReference type="OrthoDB" id="3188866at2759"/>
<dbReference type="EMBL" id="ML213526">
    <property type="protein sequence ID" value="TFK47018.1"/>
    <property type="molecule type" value="Genomic_DNA"/>
</dbReference>
<accession>A0A5C3MTC1</accession>
<dbReference type="Proteomes" id="UP000305948">
    <property type="component" value="Unassembled WGS sequence"/>
</dbReference>
<evidence type="ECO:0000313" key="1">
    <source>
        <dbReference type="EMBL" id="TFK47018.1"/>
    </source>
</evidence>
<dbReference type="AlphaFoldDB" id="A0A5C3MTC1"/>
<keyword evidence="2" id="KW-1185">Reference proteome</keyword>
<evidence type="ECO:0008006" key="3">
    <source>
        <dbReference type="Google" id="ProtNLM"/>
    </source>
</evidence>
<dbReference type="Gene3D" id="3.80.10.10">
    <property type="entry name" value="Ribonuclease Inhibitor"/>
    <property type="match status" value="1"/>
</dbReference>
<organism evidence="1 2">
    <name type="scientific">Heliocybe sulcata</name>
    <dbReference type="NCBI Taxonomy" id="5364"/>
    <lineage>
        <taxon>Eukaryota</taxon>
        <taxon>Fungi</taxon>
        <taxon>Dikarya</taxon>
        <taxon>Basidiomycota</taxon>
        <taxon>Agaricomycotina</taxon>
        <taxon>Agaricomycetes</taxon>
        <taxon>Gloeophyllales</taxon>
        <taxon>Gloeophyllaceae</taxon>
        <taxon>Heliocybe</taxon>
    </lineage>
</organism>
<sequence length="343" mass="38817">MHTDDSVVRRKQAVPTAHALPVELYHEIFGHVKSRRDLCSLIRISRFHQPLVARFLYHTVELSKYSEHTEQFCKAILRTPYYGGLVVSLTIHGDNHYPVSLPDLECFRLWCNVACALRRLTRLETLHLVRLPQVYTWILKKCSFSLKELHCGHNKFDSDLLSFLNTQQRLSSIHWVVPDICPSRGRPPPSFPKTLLAKKALPALEKLVTNCPSLAVALVPGRPVHRLRILSETVDETLTSTIASSTAPLLCLETHTPLSGTLLSDDTLRSLATLKDLRTLVLRDRVSRGILLSLKDHCPSLEAVCCLFEGRLNDSGDYLRFPMAPVGKPQRLRDSEVPLWKDA</sequence>
<name>A0A5C3MTC1_9AGAM</name>
<gene>
    <name evidence="1" type="ORF">OE88DRAFT_1637413</name>
</gene>
<evidence type="ECO:0000313" key="2">
    <source>
        <dbReference type="Proteomes" id="UP000305948"/>
    </source>
</evidence>
<dbReference type="InterPro" id="IPR032675">
    <property type="entry name" value="LRR_dom_sf"/>
</dbReference>
<proteinExistence type="predicted"/>
<protein>
    <recommendedName>
        <fullName evidence="3">F-box domain-containing protein</fullName>
    </recommendedName>
</protein>